<feature type="region of interest" description="Disordered" evidence="4">
    <location>
        <begin position="173"/>
        <end position="220"/>
    </location>
</feature>
<dbReference type="PANTHER" id="PTHR46554:SF2">
    <property type="entry name" value="TFIIS N-TERMINAL DOMAIN-CONTAINING PROTEIN"/>
    <property type="match status" value="1"/>
</dbReference>
<feature type="compositionally biased region" description="Basic and acidic residues" evidence="4">
    <location>
        <begin position="189"/>
        <end position="199"/>
    </location>
</feature>
<feature type="compositionally biased region" description="Basic and acidic residues" evidence="4">
    <location>
        <begin position="245"/>
        <end position="258"/>
    </location>
</feature>
<evidence type="ECO:0000256" key="1">
    <source>
        <dbReference type="ARBA" id="ARBA00004123"/>
    </source>
</evidence>
<name>A0A8T3B2C4_DENNO</name>
<dbReference type="SMR" id="A0A8T3B2C4"/>
<dbReference type="InterPro" id="IPR003617">
    <property type="entry name" value="TFIIS/CRSP70_N_sub"/>
</dbReference>
<comment type="subcellular location">
    <subcellularLocation>
        <location evidence="1 3">Nucleus</location>
    </subcellularLocation>
</comment>
<dbReference type="SUPFAM" id="SSF47676">
    <property type="entry name" value="Conserved domain common to transcription factors TFIIS, elongin A, CRSP70"/>
    <property type="match status" value="1"/>
</dbReference>
<dbReference type="Gene3D" id="1.20.930.10">
    <property type="entry name" value="Conserved domain common to transcription factors TFIIS, elongin A, CRSP70"/>
    <property type="match status" value="1"/>
</dbReference>
<dbReference type="InterPro" id="IPR035441">
    <property type="entry name" value="TFIIS/LEDGF_dom_sf"/>
</dbReference>
<dbReference type="PROSITE" id="PS51319">
    <property type="entry name" value="TFIIS_N"/>
    <property type="match status" value="1"/>
</dbReference>
<sequence length="266" mass="30686">MTNTKSSLDYWRKIFSCAKTNIFELIDKAILVAAVDYPNEFNDKKDQILEMLYAPQLSPNNGNTNPKEENNPHLHNHLENQIVGEVMKIKEILFNNKKESDSILYDSLRTLQLLHLSVETLKATEIGRTVNALRKHNSKQIQKLAQTLVNEWKELVDEWVKSAAANKLKEVSTIDNGNGYPSKLTSKQKPRDHFSEMKGKPSNSPQKNSEQSIETSNMSKIEISKRKLIEGYQRIEHAKKQRMIKIIDPHDLPMDSHEKGRRKRKS</sequence>
<keyword evidence="2 3" id="KW-0539">Nucleus</keyword>
<protein>
    <recommendedName>
        <fullName evidence="5">TFIIS N-terminal domain-containing protein</fullName>
    </recommendedName>
</protein>
<dbReference type="AlphaFoldDB" id="A0A8T3B2C4"/>
<gene>
    <name evidence="6" type="ORF">KFK09_014538</name>
</gene>
<feature type="domain" description="TFIIS N-terminal" evidence="5">
    <location>
        <begin position="84"/>
        <end position="159"/>
    </location>
</feature>
<feature type="compositionally biased region" description="Polar residues" evidence="4">
    <location>
        <begin position="201"/>
        <end position="219"/>
    </location>
</feature>
<accession>A0A8T3B2C4</accession>
<dbReference type="GO" id="GO:0005634">
    <property type="term" value="C:nucleus"/>
    <property type="evidence" value="ECO:0007669"/>
    <property type="project" value="UniProtKB-SubCell"/>
</dbReference>
<evidence type="ECO:0000256" key="4">
    <source>
        <dbReference type="SAM" id="MobiDB-lite"/>
    </source>
</evidence>
<dbReference type="Proteomes" id="UP000829196">
    <property type="component" value="Unassembled WGS sequence"/>
</dbReference>
<dbReference type="EMBL" id="JAGYWB010000011">
    <property type="protein sequence ID" value="KAI0503604.1"/>
    <property type="molecule type" value="Genomic_DNA"/>
</dbReference>
<dbReference type="PANTHER" id="PTHR46554">
    <property type="entry name" value="MEDIATOR OF RNA POLYMERASE II TRANSCRIPTION SUBUNIT 26A-RELATED"/>
    <property type="match status" value="1"/>
</dbReference>
<evidence type="ECO:0000313" key="7">
    <source>
        <dbReference type="Proteomes" id="UP000829196"/>
    </source>
</evidence>
<dbReference type="CDD" id="cd00183">
    <property type="entry name" value="TFIIS_I"/>
    <property type="match status" value="1"/>
</dbReference>
<organism evidence="6 7">
    <name type="scientific">Dendrobium nobile</name>
    <name type="common">Orchid</name>
    <dbReference type="NCBI Taxonomy" id="94219"/>
    <lineage>
        <taxon>Eukaryota</taxon>
        <taxon>Viridiplantae</taxon>
        <taxon>Streptophyta</taxon>
        <taxon>Embryophyta</taxon>
        <taxon>Tracheophyta</taxon>
        <taxon>Spermatophyta</taxon>
        <taxon>Magnoliopsida</taxon>
        <taxon>Liliopsida</taxon>
        <taxon>Asparagales</taxon>
        <taxon>Orchidaceae</taxon>
        <taxon>Epidendroideae</taxon>
        <taxon>Malaxideae</taxon>
        <taxon>Dendrobiinae</taxon>
        <taxon>Dendrobium</taxon>
    </lineage>
</organism>
<comment type="caution">
    <text evidence="6">The sequence shown here is derived from an EMBL/GenBank/DDBJ whole genome shotgun (WGS) entry which is preliminary data.</text>
</comment>
<evidence type="ECO:0000256" key="2">
    <source>
        <dbReference type="ARBA" id="ARBA00023242"/>
    </source>
</evidence>
<reference evidence="6" key="1">
    <citation type="journal article" date="2022" name="Front. Genet.">
        <title>Chromosome-Scale Assembly of the Dendrobium nobile Genome Provides Insights Into the Molecular Mechanism of the Biosynthesis of the Medicinal Active Ingredient of Dendrobium.</title>
        <authorList>
            <person name="Xu Q."/>
            <person name="Niu S.-C."/>
            <person name="Li K.-L."/>
            <person name="Zheng P.-J."/>
            <person name="Zhang X.-J."/>
            <person name="Jia Y."/>
            <person name="Liu Y."/>
            <person name="Niu Y.-X."/>
            <person name="Yu L.-H."/>
            <person name="Chen D.-F."/>
            <person name="Zhang G.-Q."/>
        </authorList>
    </citation>
    <scope>NUCLEOTIDE SEQUENCE</scope>
    <source>
        <tissue evidence="6">Leaf</tissue>
    </source>
</reference>
<proteinExistence type="predicted"/>
<dbReference type="SMART" id="SM00509">
    <property type="entry name" value="TFS2N"/>
    <property type="match status" value="1"/>
</dbReference>
<evidence type="ECO:0000256" key="3">
    <source>
        <dbReference type="PROSITE-ProRule" id="PRU00649"/>
    </source>
</evidence>
<dbReference type="OrthoDB" id="1939063at2759"/>
<evidence type="ECO:0000259" key="5">
    <source>
        <dbReference type="PROSITE" id="PS51319"/>
    </source>
</evidence>
<feature type="region of interest" description="Disordered" evidence="4">
    <location>
        <begin position="240"/>
        <end position="266"/>
    </location>
</feature>
<keyword evidence="7" id="KW-1185">Reference proteome</keyword>
<dbReference type="InterPro" id="IPR017923">
    <property type="entry name" value="TFIIS_N"/>
</dbReference>
<evidence type="ECO:0000313" key="6">
    <source>
        <dbReference type="EMBL" id="KAI0503604.1"/>
    </source>
</evidence>
<dbReference type="Pfam" id="PF08711">
    <property type="entry name" value="Med26"/>
    <property type="match status" value="1"/>
</dbReference>